<dbReference type="InterPro" id="IPR050336">
    <property type="entry name" value="Chromosome_partition/occlusion"/>
</dbReference>
<proteinExistence type="predicted"/>
<accession>A0A401J7S1</accession>
<dbReference type="GO" id="GO:0007059">
    <property type="term" value="P:chromosome segregation"/>
    <property type="evidence" value="ECO:0007669"/>
    <property type="project" value="TreeGrafter"/>
</dbReference>
<comment type="caution">
    <text evidence="3">The sequence shown here is derived from an EMBL/GenBank/DDBJ whole genome shotgun (WGS) entry which is preliminary data.</text>
</comment>
<sequence>MAKAPQKITLSGSRDIPFDRLVLSQSNVRRVKAGVSIGELADDIVRRTLLQSLNVRPVLDTEGQETGQFEVPAGGRRFRALELLVKQKRLAKDAPIPCVVKAANDAVTAEEDSFAENTFREQLHPLDQFRAMQAMVDKGEDIDSIAAHFLVTPAVVNQRLRLAKVSPTLHAIYAEDGMTLEQLMAFAVTDDHARQEQVWEMLAHSYNKSGAFIRGRLTENTVRAGDKRVRFIGVEAYVAAGGCVMRDLFEPDDGGWLTDPALLDRLVGEKLQAEGERIAAEGWKWVATAIDMPWGVTNGLREIEGVELAMTGEEEEKLAALQTEIEDLEAEWADAPEVPDEVQARIEAIDTAIGALVERPMTFEPQDMAIAGAFLSIEVDGTLCIERGYVRPEDEPVVEAEGDEDAGAAGEALHHGGNDDGEEVDGGVGSTVSNVVAIGTAGGAASGDEDDEDGEVVKPLPDRLVAELTAWRTLALQDAFAQSPSTAFAAVLHAFVLDCFYSSTRESCLQISLNEASFCFSATGLRDSAPARAIAERHKRWADRLPDSDKDLWDALLALDGNEQAALFAHCASKVLNAQQEVVPKYDNGRISRSSVERRVSHSHVLARAVGLDLIGAGWRPTVAGYLGSVTKQRIIADVAEAKGAKFAEMIDHLKKGDMAREAERLLEDSDWLPEPMRTPEPMDAAPIDAAQGVEPGTQVDEAEVLPAFLEEEPVEAGTGADTAPGNDDDAALPEAA</sequence>
<organism evidence="3 4">
    <name type="scientific">Sphingobium xenophagum</name>
    <dbReference type="NCBI Taxonomy" id="121428"/>
    <lineage>
        <taxon>Bacteria</taxon>
        <taxon>Pseudomonadati</taxon>
        <taxon>Pseudomonadota</taxon>
        <taxon>Alphaproteobacteria</taxon>
        <taxon>Sphingomonadales</taxon>
        <taxon>Sphingomonadaceae</taxon>
        <taxon>Sphingobium</taxon>
    </lineage>
</organism>
<name>A0A401J7S1_SPHXE</name>
<dbReference type="Gene3D" id="1.10.10.2830">
    <property type="match status" value="1"/>
</dbReference>
<reference evidence="3 4" key="1">
    <citation type="submission" date="2014-12" db="EMBL/GenBank/DDBJ databases">
        <title>Whole genome sequencing of Sphingobium xenophagum OW59.</title>
        <authorList>
            <person name="Ohta Y."/>
            <person name="Nishi S."/>
            <person name="Hatada Y."/>
        </authorList>
    </citation>
    <scope>NUCLEOTIDE SEQUENCE [LARGE SCALE GENOMIC DNA]</scope>
    <source>
        <strain evidence="3 4">OW59</strain>
    </source>
</reference>
<dbReference type="PANTHER" id="PTHR33375:SF7">
    <property type="entry name" value="CHROMOSOME 2-PARTITIONING PROTEIN PARB-RELATED"/>
    <property type="match status" value="1"/>
</dbReference>
<gene>
    <name evidence="3" type="ORF">MBESOW_P3947</name>
</gene>
<protein>
    <submittedName>
        <fullName evidence="3">Chromosome partitioning protein, ParB family</fullName>
    </submittedName>
</protein>
<evidence type="ECO:0000313" key="3">
    <source>
        <dbReference type="EMBL" id="GBH32716.1"/>
    </source>
</evidence>
<dbReference type="PANTHER" id="PTHR33375">
    <property type="entry name" value="CHROMOSOME-PARTITIONING PROTEIN PARB-RELATED"/>
    <property type="match status" value="1"/>
</dbReference>
<dbReference type="FunFam" id="3.90.1530.30:FF:000002">
    <property type="entry name" value="Chromosome partitioning protein ParB"/>
    <property type="match status" value="1"/>
</dbReference>
<feature type="region of interest" description="Disordered" evidence="1">
    <location>
        <begin position="394"/>
        <end position="429"/>
    </location>
</feature>
<feature type="compositionally biased region" description="Acidic residues" evidence="1">
    <location>
        <begin position="727"/>
        <end position="737"/>
    </location>
</feature>
<evidence type="ECO:0000313" key="4">
    <source>
        <dbReference type="Proteomes" id="UP000290975"/>
    </source>
</evidence>
<dbReference type="SUPFAM" id="SSF110849">
    <property type="entry name" value="ParB/Sulfiredoxin"/>
    <property type="match status" value="1"/>
</dbReference>
<dbReference type="InterPro" id="IPR003115">
    <property type="entry name" value="ParB_N"/>
</dbReference>
<feature type="compositionally biased region" description="Acidic residues" evidence="1">
    <location>
        <begin position="395"/>
        <end position="406"/>
    </location>
</feature>
<dbReference type="AlphaFoldDB" id="A0A401J7S1"/>
<dbReference type="EMBL" id="BBQY01000043">
    <property type="protein sequence ID" value="GBH32716.1"/>
    <property type="molecule type" value="Genomic_DNA"/>
</dbReference>
<dbReference type="CDD" id="cd16406">
    <property type="entry name" value="ParB_N_like"/>
    <property type="match status" value="1"/>
</dbReference>
<dbReference type="Gene3D" id="3.90.1530.30">
    <property type="match status" value="1"/>
</dbReference>
<evidence type="ECO:0000259" key="2">
    <source>
        <dbReference type="SMART" id="SM00470"/>
    </source>
</evidence>
<keyword evidence="4" id="KW-1185">Reference proteome</keyword>
<dbReference type="SUPFAM" id="SSF109709">
    <property type="entry name" value="KorB DNA-binding domain-like"/>
    <property type="match status" value="1"/>
</dbReference>
<feature type="domain" description="ParB-like N-terminal" evidence="2">
    <location>
        <begin position="14"/>
        <end position="118"/>
    </location>
</feature>
<evidence type="ECO:0000256" key="1">
    <source>
        <dbReference type="SAM" id="MobiDB-lite"/>
    </source>
</evidence>
<dbReference type="InterPro" id="IPR036086">
    <property type="entry name" value="ParB/Sulfiredoxin_sf"/>
</dbReference>
<dbReference type="SMART" id="SM00470">
    <property type="entry name" value="ParB"/>
    <property type="match status" value="1"/>
</dbReference>
<dbReference type="RefSeq" id="WP_006964176.1">
    <property type="nucleotide sequence ID" value="NZ_BBQY01000043.1"/>
</dbReference>
<dbReference type="Proteomes" id="UP000290975">
    <property type="component" value="Unassembled WGS sequence"/>
</dbReference>
<dbReference type="GO" id="GO:0005694">
    <property type="term" value="C:chromosome"/>
    <property type="evidence" value="ECO:0007669"/>
    <property type="project" value="TreeGrafter"/>
</dbReference>
<feature type="region of interest" description="Disordered" evidence="1">
    <location>
        <begin position="709"/>
        <end position="737"/>
    </location>
</feature>
<dbReference type="Pfam" id="PF02195">
    <property type="entry name" value="ParB_N"/>
    <property type="match status" value="1"/>
</dbReference>